<keyword evidence="4" id="KW-1185">Reference proteome</keyword>
<name>A0A1V9X2R4_9ACAR</name>
<dbReference type="OrthoDB" id="72419at2759"/>
<dbReference type="Proteomes" id="UP000192247">
    <property type="component" value="Unassembled WGS sequence"/>
</dbReference>
<evidence type="ECO:0000313" key="3">
    <source>
        <dbReference type="EMBL" id="OQR67686.1"/>
    </source>
</evidence>
<evidence type="ECO:0000256" key="2">
    <source>
        <dbReference type="PROSITE-ProRule" id="PRU00461"/>
    </source>
</evidence>
<dbReference type="SMART" id="SM00135">
    <property type="entry name" value="LY"/>
    <property type="match status" value="2"/>
</dbReference>
<dbReference type="Gene3D" id="2.10.25.10">
    <property type="entry name" value="Laminin"/>
    <property type="match status" value="1"/>
</dbReference>
<keyword evidence="1" id="KW-0245">EGF-like domain</keyword>
<dbReference type="InterPro" id="IPR011042">
    <property type="entry name" value="6-blade_b-propeller_TolB-like"/>
</dbReference>
<evidence type="ECO:0000313" key="4">
    <source>
        <dbReference type="Proteomes" id="UP000192247"/>
    </source>
</evidence>
<evidence type="ECO:0000256" key="1">
    <source>
        <dbReference type="ARBA" id="ARBA00022536"/>
    </source>
</evidence>
<dbReference type="PANTHER" id="PTHR46513:SF41">
    <property type="entry name" value="LOW-DENSITY LIPOPROTEIN RECEPTOR-RELATED PROTEIN"/>
    <property type="match status" value="1"/>
</dbReference>
<comment type="caution">
    <text evidence="3">The sequence shown here is derived from an EMBL/GenBank/DDBJ whole genome shotgun (WGS) entry which is preliminary data.</text>
</comment>
<dbReference type="SUPFAM" id="SSF57196">
    <property type="entry name" value="EGF/Laminin"/>
    <property type="match status" value="1"/>
</dbReference>
<feature type="repeat" description="LDL-receptor class B" evidence="2">
    <location>
        <begin position="136"/>
        <end position="178"/>
    </location>
</feature>
<keyword evidence="3" id="KW-0675">Receptor</keyword>
<accession>A0A1V9X2R4</accession>
<dbReference type="InParanoid" id="A0A1V9X2R4"/>
<feature type="repeat" description="LDL-receptor class B" evidence="2">
    <location>
        <begin position="93"/>
        <end position="135"/>
    </location>
</feature>
<dbReference type="STRING" id="418985.A0A1V9X2R4"/>
<dbReference type="InterPro" id="IPR050778">
    <property type="entry name" value="Cueball_EGF_LRP_Nidogen"/>
</dbReference>
<dbReference type="SUPFAM" id="SSF63825">
    <property type="entry name" value="YWTD domain"/>
    <property type="match status" value="1"/>
</dbReference>
<dbReference type="AlphaFoldDB" id="A0A1V9X2R4"/>
<organism evidence="3 4">
    <name type="scientific">Tropilaelaps mercedesae</name>
    <dbReference type="NCBI Taxonomy" id="418985"/>
    <lineage>
        <taxon>Eukaryota</taxon>
        <taxon>Metazoa</taxon>
        <taxon>Ecdysozoa</taxon>
        <taxon>Arthropoda</taxon>
        <taxon>Chelicerata</taxon>
        <taxon>Arachnida</taxon>
        <taxon>Acari</taxon>
        <taxon>Parasitiformes</taxon>
        <taxon>Mesostigmata</taxon>
        <taxon>Gamasina</taxon>
        <taxon>Dermanyssoidea</taxon>
        <taxon>Laelapidae</taxon>
        <taxon>Tropilaelaps</taxon>
    </lineage>
</organism>
<dbReference type="PANTHER" id="PTHR46513">
    <property type="entry name" value="VITELLOGENIN RECEPTOR-LIKE PROTEIN-RELATED-RELATED"/>
    <property type="match status" value="1"/>
</dbReference>
<dbReference type="Gene3D" id="2.120.10.30">
    <property type="entry name" value="TolB, C-terminal domain"/>
    <property type="match status" value="1"/>
</dbReference>
<gene>
    <name evidence="3" type="ORF">BIW11_04719</name>
</gene>
<dbReference type="EMBL" id="MNPL01027801">
    <property type="protein sequence ID" value="OQR67686.1"/>
    <property type="molecule type" value="Genomic_DNA"/>
</dbReference>
<dbReference type="PROSITE" id="PS51120">
    <property type="entry name" value="LDLRB"/>
    <property type="match status" value="2"/>
</dbReference>
<proteinExistence type="predicted"/>
<sequence>MFLLDTNQCLKKNGGCSHLCLSSPRGTSCQCPTGIEIQEDGRTCDALPAALLLFANREHLHTISMDTPDRTDVVLPVTDIQDAVALDFDYENKKFYFTDVKLDVIRRSNLNGTGLETIVNSELASPDGLAYDWIAKNIYWSDSGRKTIEVCRADGSSRKLLTNLDLDEPRAIALFPERG</sequence>
<dbReference type="Pfam" id="PF00058">
    <property type="entry name" value="Ldl_recept_b"/>
    <property type="match status" value="2"/>
</dbReference>
<protein>
    <submittedName>
        <fullName evidence="3">Low-density lipoprotein receptor-related protein 4-like</fullName>
    </submittedName>
</protein>
<reference evidence="3 4" key="1">
    <citation type="journal article" date="2017" name="Gigascience">
        <title>Draft genome of the honey bee ectoparasitic mite, Tropilaelaps mercedesae, is shaped by the parasitic life history.</title>
        <authorList>
            <person name="Dong X."/>
            <person name="Armstrong S.D."/>
            <person name="Xia D."/>
            <person name="Makepeace B.L."/>
            <person name="Darby A.C."/>
            <person name="Kadowaki T."/>
        </authorList>
    </citation>
    <scope>NUCLEOTIDE SEQUENCE [LARGE SCALE GENOMIC DNA]</scope>
    <source>
        <strain evidence="3">Wuxi-XJTLU</strain>
    </source>
</reference>
<dbReference type="Pfam" id="PF14670">
    <property type="entry name" value="FXa_inhibition"/>
    <property type="match status" value="1"/>
</dbReference>
<dbReference type="InterPro" id="IPR000033">
    <property type="entry name" value="LDLR_classB_rpt"/>
</dbReference>
<keyword evidence="3" id="KW-0449">Lipoprotein</keyword>